<dbReference type="RefSeq" id="WP_115032258.1">
    <property type="nucleotide sequence ID" value="NZ_UFYA01000001.1"/>
</dbReference>
<keyword evidence="1" id="KW-0472">Membrane</keyword>
<keyword evidence="1" id="KW-1133">Transmembrane helix</keyword>
<dbReference type="EMBL" id="UFYA01000001">
    <property type="protein sequence ID" value="STD15756.1"/>
    <property type="molecule type" value="Genomic_DNA"/>
</dbReference>
<sequence>MPNNIPPTEKPEASRPADPSLGRLINSALEDVSSLVRSEIELAKLEITKDLKKAVVGAAMFIVAAVFAVFGLVFLLHTLALALVALGLAPWLGYLIVTLLLFGAAAGVAFIGKSKVSEVNPTPKRAVATTKDTLDSLKRSKSGEATAAVRRQDAFASGATSSFTARLENASSSPEIRH</sequence>
<feature type="transmembrane region" description="Helical" evidence="1">
    <location>
        <begin position="54"/>
        <end position="85"/>
    </location>
</feature>
<dbReference type="AlphaFoldDB" id="A0AA46BQF6"/>
<dbReference type="InterPro" id="IPR009937">
    <property type="entry name" value="Phage_holin_3_6"/>
</dbReference>
<proteinExistence type="predicted"/>
<reference evidence="2 3" key="1">
    <citation type="submission" date="2018-06" db="EMBL/GenBank/DDBJ databases">
        <authorList>
            <consortium name="Pathogen Informatics"/>
            <person name="Doyle S."/>
        </authorList>
    </citation>
    <scope>NUCLEOTIDE SEQUENCE [LARGE SCALE GENOMIC DNA]</scope>
    <source>
        <strain evidence="2 3">NCTC7915</strain>
    </source>
</reference>
<name>A0AA46BQF6_9MICO</name>
<evidence type="ECO:0000313" key="2">
    <source>
        <dbReference type="EMBL" id="STD15756.1"/>
    </source>
</evidence>
<evidence type="ECO:0000313" key="3">
    <source>
        <dbReference type="Proteomes" id="UP000254118"/>
    </source>
</evidence>
<feature type="transmembrane region" description="Helical" evidence="1">
    <location>
        <begin position="91"/>
        <end position="111"/>
    </location>
</feature>
<accession>A0AA46BQF6</accession>
<dbReference type="Pfam" id="PF07332">
    <property type="entry name" value="Phage_holin_3_6"/>
    <property type="match status" value="1"/>
</dbReference>
<comment type="caution">
    <text evidence="2">The sequence shown here is derived from an EMBL/GenBank/DDBJ whole genome shotgun (WGS) entry which is preliminary data.</text>
</comment>
<evidence type="ECO:0000256" key="1">
    <source>
        <dbReference type="SAM" id="Phobius"/>
    </source>
</evidence>
<protein>
    <submittedName>
        <fullName evidence="2">Protein of uncharacterized function (DUF1469)</fullName>
    </submittedName>
</protein>
<organism evidence="2 3">
    <name type="scientific">Dermatophilus congolensis</name>
    <dbReference type="NCBI Taxonomy" id="1863"/>
    <lineage>
        <taxon>Bacteria</taxon>
        <taxon>Bacillati</taxon>
        <taxon>Actinomycetota</taxon>
        <taxon>Actinomycetes</taxon>
        <taxon>Micrococcales</taxon>
        <taxon>Dermatophilaceae</taxon>
        <taxon>Dermatophilus</taxon>
    </lineage>
</organism>
<gene>
    <name evidence="2" type="ORF">NCTC7915_02406</name>
</gene>
<keyword evidence="1" id="KW-0812">Transmembrane</keyword>
<dbReference type="Proteomes" id="UP000254118">
    <property type="component" value="Unassembled WGS sequence"/>
</dbReference>